<feature type="compositionally biased region" description="Low complexity" evidence="1">
    <location>
        <begin position="20"/>
        <end position="35"/>
    </location>
</feature>
<evidence type="ECO:0000256" key="1">
    <source>
        <dbReference type="SAM" id="MobiDB-lite"/>
    </source>
</evidence>
<dbReference type="EMBL" id="GEGO01007520">
    <property type="protein sequence ID" value="JAR87884.1"/>
    <property type="molecule type" value="Transcribed_RNA"/>
</dbReference>
<feature type="compositionally biased region" description="Acidic residues" evidence="1">
    <location>
        <begin position="90"/>
        <end position="99"/>
    </location>
</feature>
<reference evidence="2" key="1">
    <citation type="journal article" date="2018" name="PLoS Negl. Trop. Dis.">
        <title>Sialome diversity of ticks revealed by RNAseq of single tick salivary glands.</title>
        <authorList>
            <person name="Perner J."/>
            <person name="Kropackova S."/>
            <person name="Kopacek P."/>
            <person name="Ribeiro J.M."/>
        </authorList>
    </citation>
    <scope>NUCLEOTIDE SEQUENCE</scope>
    <source>
        <strain evidence="2">Siblings of single egg batch collected in Ceske Budejovice</strain>
        <tissue evidence="2">Salivary glands</tissue>
    </source>
</reference>
<dbReference type="AlphaFoldDB" id="A0A147BAV5"/>
<feature type="non-terminal residue" evidence="2">
    <location>
        <position position="1"/>
    </location>
</feature>
<accession>A0A147BAV5</accession>
<sequence length="843" mass="93581">EKGNSFDVPKSTMAHYRAINSSTSSANTELSSQSLPSTIALHVSDSESRTRASSVHSDSEPAGSESPPGGTYDDDDELYSSSDEEHGADDTETTDEGQYIDENIPPPDAMSEEEFLAAGLREFGSETLPHSTTTKAEAIALMMSFLSANGLSWKGLDDLVKMSNIFFAPAADVFPRSKYLFRKLWKSKTEKLVEYHYYCNSCSDLLSSRDGMDSLFCPTCEEENKANELKRSGAFFVTLKMHEQLKQVISQTKAMLHDSLSSMPSSEPVVIADITSAKTHCQLRASGRLGASDLTLTVNTDGSPVFSSSGASIWPIQFTVNELPVPHRFDHCTLAGLWFGKGHPNMALFLNKFVEDINSMEPVVWEHQGTRHSSRAFVICFSVDAPARSAVQNCVLFNGYFGCPWCLIKGDYIEGCVRYINSSDSPDRTTEGVLRDMALGLECSVPINGYKGPSPTVKLPHFDLVWGFTVDYMHGVLLGVARQITEELLTSSNSQKRYYIGTPARVAEMNRRLAAIKPPHSFTRLPRPLGTRGSWKASEWRHWLLFYSLPCTLDVLPQQYWAHLKHLVEAVYILLSDQLTHLSIDRADTLLKLFVADTQRLYGATAMTFNVHQMLHLAEVARRLGPLWAHSAFVFESGNGRLVKLVTGASGAPLQIVERVVMSQQLECFLSSSLVSQHIASLCREMLGYAKLENFLFAGDVCLLGHAKQLETPQEVQAAFAGQPCPGICVEYSRLVYRRQIFHSTAYKRATKSDSSVIETNEGDFFVITKIISLSGRVFLLCKKVILIESGHFPSHIKDCFVSMVGTLHVLEPHNLKAACLFMRFQTPVASYVCTLPNEIERD</sequence>
<feature type="region of interest" description="Disordered" evidence="1">
    <location>
        <begin position="19"/>
        <end position="108"/>
    </location>
</feature>
<evidence type="ECO:0000313" key="2">
    <source>
        <dbReference type="EMBL" id="JAR87884.1"/>
    </source>
</evidence>
<organism evidence="2">
    <name type="scientific">Ixodes ricinus</name>
    <name type="common">Common tick</name>
    <name type="synonym">Acarus ricinus</name>
    <dbReference type="NCBI Taxonomy" id="34613"/>
    <lineage>
        <taxon>Eukaryota</taxon>
        <taxon>Metazoa</taxon>
        <taxon>Ecdysozoa</taxon>
        <taxon>Arthropoda</taxon>
        <taxon>Chelicerata</taxon>
        <taxon>Arachnida</taxon>
        <taxon>Acari</taxon>
        <taxon>Parasitiformes</taxon>
        <taxon>Ixodida</taxon>
        <taxon>Ixodoidea</taxon>
        <taxon>Ixodidae</taxon>
        <taxon>Ixodinae</taxon>
        <taxon>Ixodes</taxon>
    </lineage>
</organism>
<proteinExistence type="predicted"/>
<dbReference type="PANTHER" id="PTHR46579:SF1">
    <property type="entry name" value="F5_8 TYPE C DOMAIN-CONTAINING PROTEIN"/>
    <property type="match status" value="1"/>
</dbReference>
<protein>
    <submittedName>
        <fullName evidence="2">Putative cr1-8 nvi</fullName>
    </submittedName>
</protein>
<dbReference type="PANTHER" id="PTHR46579">
    <property type="entry name" value="F5/8 TYPE C DOMAIN-CONTAINING PROTEIN-RELATED"/>
    <property type="match status" value="1"/>
</dbReference>
<name>A0A147BAV5_IXORI</name>